<gene>
    <name evidence="3" type="ORF">PVAP13_7NG037017</name>
</gene>
<feature type="region of interest" description="Disordered" evidence="1">
    <location>
        <begin position="123"/>
        <end position="145"/>
    </location>
</feature>
<name>A0A8T0PYP4_PANVG</name>
<dbReference type="AlphaFoldDB" id="A0A8T0PYP4"/>
<protein>
    <recommendedName>
        <fullName evidence="2">PB1-like domain-containing protein</fullName>
    </recommendedName>
</protein>
<keyword evidence="4" id="KW-1185">Reference proteome</keyword>
<evidence type="ECO:0000256" key="1">
    <source>
        <dbReference type="SAM" id="MobiDB-lite"/>
    </source>
</evidence>
<evidence type="ECO:0000259" key="2">
    <source>
        <dbReference type="Pfam" id="PF26130"/>
    </source>
</evidence>
<sequence length="145" mass="16585">MRFSVEVHHGGVFCGNGQNRAYQNCKVDWWDHVDAWSWSFFWVEEIVMKLGYGLNPSNLKVYWLLPGKKLSDGLRYLSSDDDTAVMSRVADKVKIFVIYFDHTPLGEDCEEVLDFLDSDNDVQEGDDDLFTDNVDDEGGDKPCSC</sequence>
<feature type="compositionally biased region" description="Acidic residues" evidence="1">
    <location>
        <begin position="123"/>
        <end position="138"/>
    </location>
</feature>
<reference evidence="3" key="1">
    <citation type="submission" date="2020-05" db="EMBL/GenBank/DDBJ databases">
        <title>WGS assembly of Panicum virgatum.</title>
        <authorList>
            <person name="Lovell J.T."/>
            <person name="Jenkins J."/>
            <person name="Shu S."/>
            <person name="Juenger T.E."/>
            <person name="Schmutz J."/>
        </authorList>
    </citation>
    <scope>NUCLEOTIDE SEQUENCE</scope>
    <source>
        <strain evidence="3">AP13</strain>
    </source>
</reference>
<organism evidence="3 4">
    <name type="scientific">Panicum virgatum</name>
    <name type="common">Blackwell switchgrass</name>
    <dbReference type="NCBI Taxonomy" id="38727"/>
    <lineage>
        <taxon>Eukaryota</taxon>
        <taxon>Viridiplantae</taxon>
        <taxon>Streptophyta</taxon>
        <taxon>Embryophyta</taxon>
        <taxon>Tracheophyta</taxon>
        <taxon>Spermatophyta</taxon>
        <taxon>Magnoliopsida</taxon>
        <taxon>Liliopsida</taxon>
        <taxon>Poales</taxon>
        <taxon>Poaceae</taxon>
        <taxon>PACMAD clade</taxon>
        <taxon>Panicoideae</taxon>
        <taxon>Panicodae</taxon>
        <taxon>Paniceae</taxon>
        <taxon>Panicinae</taxon>
        <taxon>Panicum</taxon>
        <taxon>Panicum sect. Hiantes</taxon>
    </lineage>
</organism>
<dbReference type="Pfam" id="PF26130">
    <property type="entry name" value="PB1-like"/>
    <property type="match status" value="1"/>
</dbReference>
<comment type="caution">
    <text evidence="3">The sequence shown here is derived from an EMBL/GenBank/DDBJ whole genome shotgun (WGS) entry which is preliminary data.</text>
</comment>
<feature type="domain" description="PB1-like" evidence="2">
    <location>
        <begin position="3"/>
        <end position="102"/>
    </location>
</feature>
<evidence type="ECO:0000313" key="4">
    <source>
        <dbReference type="Proteomes" id="UP000823388"/>
    </source>
</evidence>
<dbReference type="Proteomes" id="UP000823388">
    <property type="component" value="Chromosome 7N"/>
</dbReference>
<dbReference type="EMBL" id="CM029050">
    <property type="protein sequence ID" value="KAG2565479.1"/>
    <property type="molecule type" value="Genomic_DNA"/>
</dbReference>
<proteinExistence type="predicted"/>
<accession>A0A8T0PYP4</accession>
<dbReference type="InterPro" id="IPR058594">
    <property type="entry name" value="PB1-like_dom_pln"/>
</dbReference>
<evidence type="ECO:0000313" key="3">
    <source>
        <dbReference type="EMBL" id="KAG2565479.1"/>
    </source>
</evidence>